<evidence type="ECO:0000256" key="2">
    <source>
        <dbReference type="ARBA" id="ARBA00004496"/>
    </source>
</evidence>
<dbReference type="RefSeq" id="XP_001032580.3">
    <property type="nucleotide sequence ID" value="XM_001032580.3"/>
</dbReference>
<dbReference type="KEGG" id="tet:TTHERM_00584730"/>
<evidence type="ECO:0000256" key="8">
    <source>
        <dbReference type="ARBA" id="ARBA00023242"/>
    </source>
</evidence>
<reference evidence="12" key="1">
    <citation type="journal article" date="2006" name="PLoS Biol.">
        <title>Macronuclear genome sequence of the ciliate Tetrahymena thermophila, a model eukaryote.</title>
        <authorList>
            <person name="Eisen J.A."/>
            <person name="Coyne R.S."/>
            <person name="Wu M."/>
            <person name="Wu D."/>
            <person name="Thiagarajan M."/>
            <person name="Wortman J.R."/>
            <person name="Badger J.H."/>
            <person name="Ren Q."/>
            <person name="Amedeo P."/>
            <person name="Jones K.M."/>
            <person name="Tallon L.J."/>
            <person name="Delcher A.L."/>
            <person name="Salzberg S.L."/>
            <person name="Silva J.C."/>
            <person name="Haas B.J."/>
            <person name="Majoros W.H."/>
            <person name="Farzad M."/>
            <person name="Carlton J.M."/>
            <person name="Smith R.K. Jr."/>
            <person name="Garg J."/>
            <person name="Pearlman R.E."/>
            <person name="Karrer K.M."/>
            <person name="Sun L."/>
            <person name="Manning G."/>
            <person name="Elde N.C."/>
            <person name="Turkewitz A.P."/>
            <person name="Asai D.J."/>
            <person name="Wilkes D.E."/>
            <person name="Wang Y."/>
            <person name="Cai H."/>
            <person name="Collins K."/>
            <person name="Stewart B.A."/>
            <person name="Lee S.R."/>
            <person name="Wilamowska K."/>
            <person name="Weinberg Z."/>
            <person name="Ruzzo W.L."/>
            <person name="Wloga D."/>
            <person name="Gaertig J."/>
            <person name="Frankel J."/>
            <person name="Tsao C.-C."/>
            <person name="Gorovsky M.A."/>
            <person name="Keeling P.J."/>
            <person name="Waller R.F."/>
            <person name="Patron N.J."/>
            <person name="Cherry J.M."/>
            <person name="Stover N.A."/>
            <person name="Krieger C.J."/>
            <person name="del Toro C."/>
            <person name="Ryder H.F."/>
            <person name="Williamson S.C."/>
            <person name="Barbeau R.A."/>
            <person name="Hamilton E.P."/>
            <person name="Orias E."/>
        </authorList>
    </citation>
    <scope>NUCLEOTIDE SEQUENCE [LARGE SCALE GENOMIC DNA]</scope>
    <source>
        <strain evidence="12">SB210</strain>
    </source>
</reference>
<dbReference type="InterPro" id="IPR001247">
    <property type="entry name" value="ExoRNase_PH_dom1"/>
</dbReference>
<dbReference type="Pfam" id="PF03725">
    <property type="entry name" value="RNase_PH_C"/>
    <property type="match status" value="1"/>
</dbReference>
<dbReference type="SUPFAM" id="SSF54211">
    <property type="entry name" value="Ribosomal protein S5 domain 2-like"/>
    <property type="match status" value="1"/>
</dbReference>
<sequence>MNIKEQITEKQSLLSVRPQNYIQLQQGNSSARCCLQTQDSRIICSIIGPYHGIKVLQQDCEIKCIINFLNKNDSNMHEETEQDIILKRDLVNMLSEIVNIKQYPKSILQLTFDIIQVNGPVFPYLVNVACFALSLAGIQILDIFSSAYMGFIGNNLIIDPSDKEFALMNKKLCIVQMKNSQKIIYLDMNGSLDFEEIQKLLSLGISGCNKISTLMSTLLIEQNAVLSN</sequence>
<dbReference type="EMBL" id="GG662510">
    <property type="protein sequence ID" value="EAR84917.3"/>
    <property type="molecule type" value="Genomic_DNA"/>
</dbReference>
<evidence type="ECO:0000256" key="4">
    <source>
        <dbReference type="ARBA" id="ARBA00022490"/>
    </source>
</evidence>
<protein>
    <submittedName>
        <fullName evidence="11">3' exoribonuclease family 1 protein</fullName>
    </submittedName>
</protein>
<gene>
    <name evidence="11" type="ORF">TTHERM_00584730</name>
</gene>
<dbReference type="InterPro" id="IPR036345">
    <property type="entry name" value="ExoRNase_PH_dom2_sf"/>
</dbReference>
<dbReference type="Proteomes" id="UP000009168">
    <property type="component" value="Unassembled WGS sequence"/>
</dbReference>
<comment type="subcellular location">
    <subcellularLocation>
        <location evidence="2">Cytoplasm</location>
    </subcellularLocation>
    <subcellularLocation>
        <location evidence="1">Nucleus</location>
    </subcellularLocation>
</comment>
<keyword evidence="6" id="KW-0271">Exosome</keyword>
<evidence type="ECO:0000256" key="5">
    <source>
        <dbReference type="ARBA" id="ARBA00022552"/>
    </source>
</evidence>
<evidence type="ECO:0000259" key="9">
    <source>
        <dbReference type="Pfam" id="PF01138"/>
    </source>
</evidence>
<dbReference type="GO" id="GO:0003723">
    <property type="term" value="F:RNA binding"/>
    <property type="evidence" value="ECO:0007669"/>
    <property type="project" value="UniProtKB-KW"/>
</dbReference>
<dbReference type="GO" id="GO:0071028">
    <property type="term" value="P:nuclear mRNA surveillance"/>
    <property type="evidence" value="ECO:0007669"/>
    <property type="project" value="TreeGrafter"/>
</dbReference>
<dbReference type="GO" id="GO:0016075">
    <property type="term" value="P:rRNA catabolic process"/>
    <property type="evidence" value="ECO:0007669"/>
    <property type="project" value="TreeGrafter"/>
</dbReference>
<dbReference type="InParanoid" id="I7LZU1"/>
<accession>I7LZU1</accession>
<dbReference type="GO" id="GO:0006364">
    <property type="term" value="P:rRNA processing"/>
    <property type="evidence" value="ECO:0007669"/>
    <property type="project" value="UniProtKB-KW"/>
</dbReference>
<dbReference type="Pfam" id="PF01138">
    <property type="entry name" value="RNase_PH"/>
    <property type="match status" value="1"/>
</dbReference>
<dbReference type="GO" id="GO:0000177">
    <property type="term" value="C:cytoplasmic exosome (RNase complex)"/>
    <property type="evidence" value="ECO:0007669"/>
    <property type="project" value="TreeGrafter"/>
</dbReference>
<evidence type="ECO:0000256" key="1">
    <source>
        <dbReference type="ARBA" id="ARBA00004123"/>
    </source>
</evidence>
<dbReference type="STRING" id="312017.I7LZU1"/>
<evidence type="ECO:0000313" key="12">
    <source>
        <dbReference type="Proteomes" id="UP000009168"/>
    </source>
</evidence>
<feature type="domain" description="Exoribonuclease phosphorolytic" evidence="9">
    <location>
        <begin position="28"/>
        <end position="138"/>
    </location>
</feature>
<keyword evidence="5" id="KW-0698">rRNA processing</keyword>
<dbReference type="PANTHER" id="PTHR11953:SF2">
    <property type="entry name" value="EXOSOME COMPLEX COMPONENT MTR3"/>
    <property type="match status" value="1"/>
</dbReference>
<dbReference type="InterPro" id="IPR027408">
    <property type="entry name" value="PNPase/RNase_PH_dom_sf"/>
</dbReference>
<evidence type="ECO:0000256" key="7">
    <source>
        <dbReference type="ARBA" id="ARBA00022884"/>
    </source>
</evidence>
<evidence type="ECO:0000256" key="3">
    <source>
        <dbReference type="ARBA" id="ARBA00006678"/>
    </source>
</evidence>
<keyword evidence="8" id="KW-0539">Nucleus</keyword>
<dbReference type="InterPro" id="IPR020568">
    <property type="entry name" value="Ribosomal_Su5_D2-typ_SF"/>
</dbReference>
<dbReference type="GO" id="GO:0000176">
    <property type="term" value="C:nuclear exosome (RNase complex)"/>
    <property type="evidence" value="ECO:0007669"/>
    <property type="project" value="TreeGrafter"/>
</dbReference>
<dbReference type="AlphaFoldDB" id="I7LZU1"/>
<dbReference type="GO" id="GO:0005730">
    <property type="term" value="C:nucleolus"/>
    <property type="evidence" value="ECO:0007669"/>
    <property type="project" value="TreeGrafter"/>
</dbReference>
<dbReference type="InterPro" id="IPR015847">
    <property type="entry name" value="ExoRNase_PH_dom2"/>
</dbReference>
<dbReference type="GeneID" id="7846675"/>
<keyword evidence="12" id="KW-1185">Reference proteome</keyword>
<dbReference type="GO" id="GO:0034475">
    <property type="term" value="P:U4 snRNA 3'-end processing"/>
    <property type="evidence" value="ECO:0007669"/>
    <property type="project" value="TreeGrafter"/>
</dbReference>
<comment type="similarity">
    <text evidence="3">Belongs to the RNase PH family.</text>
</comment>
<dbReference type="OrthoDB" id="27298at2759"/>
<evidence type="ECO:0000313" key="11">
    <source>
        <dbReference type="EMBL" id="EAR84917.3"/>
    </source>
</evidence>
<feature type="domain" description="Exoribonuclease phosphorolytic" evidence="10">
    <location>
        <begin position="143"/>
        <end position="206"/>
    </location>
</feature>
<proteinExistence type="inferred from homology"/>
<organism evidence="11 12">
    <name type="scientific">Tetrahymena thermophila (strain SB210)</name>
    <dbReference type="NCBI Taxonomy" id="312017"/>
    <lineage>
        <taxon>Eukaryota</taxon>
        <taxon>Sar</taxon>
        <taxon>Alveolata</taxon>
        <taxon>Ciliophora</taxon>
        <taxon>Intramacronucleata</taxon>
        <taxon>Oligohymenophorea</taxon>
        <taxon>Hymenostomatida</taxon>
        <taxon>Tetrahymenina</taxon>
        <taxon>Tetrahymenidae</taxon>
        <taxon>Tetrahymena</taxon>
    </lineage>
</organism>
<keyword evidence="4" id="KW-0963">Cytoplasm</keyword>
<evidence type="ECO:0000256" key="6">
    <source>
        <dbReference type="ARBA" id="ARBA00022835"/>
    </source>
</evidence>
<keyword evidence="7" id="KW-0694">RNA-binding</keyword>
<name>I7LZU1_TETTS</name>
<evidence type="ECO:0000259" key="10">
    <source>
        <dbReference type="Pfam" id="PF03725"/>
    </source>
</evidence>
<dbReference type="Gene3D" id="3.30.230.70">
    <property type="entry name" value="GHMP Kinase, N-terminal domain"/>
    <property type="match status" value="1"/>
</dbReference>
<dbReference type="PANTHER" id="PTHR11953">
    <property type="entry name" value="EXOSOME COMPLEX COMPONENT"/>
    <property type="match status" value="1"/>
</dbReference>
<dbReference type="InterPro" id="IPR050080">
    <property type="entry name" value="RNase_PH"/>
</dbReference>
<dbReference type="SUPFAM" id="SSF55666">
    <property type="entry name" value="Ribonuclease PH domain 2-like"/>
    <property type="match status" value="1"/>
</dbReference>
<dbReference type="GO" id="GO:0071051">
    <property type="term" value="P:poly(A)-dependent snoRNA 3'-end processing"/>
    <property type="evidence" value="ECO:0007669"/>
    <property type="project" value="TreeGrafter"/>
</dbReference>